<dbReference type="PANTHER" id="PTHR23513:SF6">
    <property type="entry name" value="MAJOR FACILITATOR SUPERFAMILY ASSOCIATED DOMAIN-CONTAINING PROTEIN"/>
    <property type="match status" value="1"/>
</dbReference>
<dbReference type="PANTHER" id="PTHR23513">
    <property type="entry name" value="INTEGRAL MEMBRANE EFFLUX PROTEIN-RELATED"/>
    <property type="match status" value="1"/>
</dbReference>
<proteinExistence type="predicted"/>
<accession>A0A6L3W1T7</accession>
<dbReference type="SUPFAM" id="SSF103473">
    <property type="entry name" value="MFS general substrate transporter"/>
    <property type="match status" value="1"/>
</dbReference>
<evidence type="ECO:0000256" key="1">
    <source>
        <dbReference type="ARBA" id="ARBA00004651"/>
    </source>
</evidence>
<protein>
    <submittedName>
        <fullName evidence="9">MFS transporter</fullName>
    </submittedName>
</protein>
<dbReference type="EMBL" id="WBMR01000014">
    <property type="protein sequence ID" value="KAB2386199.1"/>
    <property type="molecule type" value="Genomic_DNA"/>
</dbReference>
<dbReference type="CDD" id="cd06173">
    <property type="entry name" value="MFS_MefA_like"/>
    <property type="match status" value="1"/>
</dbReference>
<dbReference type="OrthoDB" id="3542743at2"/>
<evidence type="ECO:0000256" key="3">
    <source>
        <dbReference type="ARBA" id="ARBA00022692"/>
    </source>
</evidence>
<feature type="transmembrane region" description="Helical" evidence="7">
    <location>
        <begin position="88"/>
        <end position="114"/>
    </location>
</feature>
<dbReference type="AlphaFoldDB" id="A0A6L3W1T7"/>
<keyword evidence="10" id="KW-1185">Reference proteome</keyword>
<evidence type="ECO:0000256" key="4">
    <source>
        <dbReference type="ARBA" id="ARBA00022989"/>
    </source>
</evidence>
<dbReference type="Pfam" id="PF07690">
    <property type="entry name" value="MFS_1"/>
    <property type="match status" value="1"/>
</dbReference>
<dbReference type="Gene3D" id="1.20.1250.20">
    <property type="entry name" value="MFS general substrate transporter like domains"/>
    <property type="match status" value="1"/>
</dbReference>
<feature type="domain" description="Major facilitator superfamily (MFS) profile" evidence="8">
    <location>
        <begin position="85"/>
        <end position="475"/>
    </location>
</feature>
<dbReference type="GO" id="GO:0005886">
    <property type="term" value="C:plasma membrane"/>
    <property type="evidence" value="ECO:0007669"/>
    <property type="project" value="UniProtKB-SubCell"/>
</dbReference>
<name>A0A6L3W1T7_9ACTN</name>
<feature type="transmembrane region" description="Helical" evidence="7">
    <location>
        <begin position="325"/>
        <end position="347"/>
    </location>
</feature>
<feature type="transmembrane region" description="Helical" evidence="7">
    <location>
        <begin position="384"/>
        <end position="404"/>
    </location>
</feature>
<comment type="caution">
    <text evidence="9">The sequence shown here is derived from an EMBL/GenBank/DDBJ whole genome shotgun (WGS) entry which is preliminary data.</text>
</comment>
<evidence type="ECO:0000256" key="7">
    <source>
        <dbReference type="SAM" id="Phobius"/>
    </source>
</evidence>
<keyword evidence="2" id="KW-1003">Cell membrane</keyword>
<feature type="transmembrane region" description="Helical" evidence="7">
    <location>
        <begin position="120"/>
        <end position="142"/>
    </location>
</feature>
<keyword evidence="5 7" id="KW-0472">Membrane</keyword>
<keyword evidence="4 7" id="KW-1133">Transmembrane helix</keyword>
<evidence type="ECO:0000313" key="9">
    <source>
        <dbReference type="EMBL" id="KAB2386199.1"/>
    </source>
</evidence>
<feature type="transmembrane region" description="Helical" evidence="7">
    <location>
        <begin position="359"/>
        <end position="378"/>
    </location>
</feature>
<feature type="transmembrane region" description="Helical" evidence="7">
    <location>
        <begin position="235"/>
        <end position="257"/>
    </location>
</feature>
<evidence type="ECO:0000256" key="5">
    <source>
        <dbReference type="ARBA" id="ARBA00023136"/>
    </source>
</evidence>
<evidence type="ECO:0000256" key="6">
    <source>
        <dbReference type="SAM" id="MobiDB-lite"/>
    </source>
</evidence>
<dbReference type="Proteomes" id="UP000483004">
    <property type="component" value="Unassembled WGS sequence"/>
</dbReference>
<feature type="transmembrane region" description="Helical" evidence="7">
    <location>
        <begin position="424"/>
        <end position="443"/>
    </location>
</feature>
<dbReference type="GO" id="GO:0022857">
    <property type="term" value="F:transmembrane transporter activity"/>
    <property type="evidence" value="ECO:0007669"/>
    <property type="project" value="InterPro"/>
</dbReference>
<dbReference type="InterPro" id="IPR036259">
    <property type="entry name" value="MFS_trans_sf"/>
</dbReference>
<dbReference type="PROSITE" id="PS50850">
    <property type="entry name" value="MFS"/>
    <property type="match status" value="1"/>
</dbReference>
<feature type="transmembrane region" description="Helical" evidence="7">
    <location>
        <begin position="449"/>
        <end position="470"/>
    </location>
</feature>
<feature type="transmembrane region" description="Helical" evidence="7">
    <location>
        <begin position="297"/>
        <end position="319"/>
    </location>
</feature>
<feature type="region of interest" description="Disordered" evidence="6">
    <location>
        <begin position="1"/>
        <end position="32"/>
    </location>
</feature>
<dbReference type="InterPro" id="IPR020846">
    <property type="entry name" value="MFS_dom"/>
</dbReference>
<evidence type="ECO:0000313" key="10">
    <source>
        <dbReference type="Proteomes" id="UP000483004"/>
    </source>
</evidence>
<feature type="transmembrane region" description="Helical" evidence="7">
    <location>
        <begin position="154"/>
        <end position="173"/>
    </location>
</feature>
<keyword evidence="3 7" id="KW-0812">Transmembrane</keyword>
<dbReference type="InterPro" id="IPR011701">
    <property type="entry name" value="MFS"/>
</dbReference>
<evidence type="ECO:0000259" key="8">
    <source>
        <dbReference type="PROSITE" id="PS50850"/>
    </source>
</evidence>
<comment type="subcellular location">
    <subcellularLocation>
        <location evidence="1">Cell membrane</location>
        <topology evidence="1">Multi-pass membrane protein</topology>
    </subcellularLocation>
</comment>
<gene>
    <name evidence="9" type="ORF">F9B16_07655</name>
</gene>
<evidence type="ECO:0000256" key="2">
    <source>
        <dbReference type="ARBA" id="ARBA00022475"/>
    </source>
</evidence>
<sequence length="503" mass="53586">MRHAAPDRAATIQEGRAPGTPKSHLNKPPSSRVRVQATHWSARSLTAIEAPQPVAIDRKGTGMKLSQRRFRTWLRGKSNHSLGPDFTWLWLGSTVSGLGSVSAMAAFPLLALSMRDSPVLAGWVTTAGTLPPLLLQIPAGVLVERLSRWRVMQATLIVRLASALILLMAFLLWDEPIGVLLVAAAVEGTCTVFYGTAEITSVPRVVQHELLPVAIAKNEARSQGSLLLGRPLGGLLATALSWATPLLSLCTGLAAILSLQMVDKSPLGGSMGMKAGMRHALKEGLAALRRDRFLRNVLTICVVTNVLFQIIILLFVVLAREQHRSALFIGAILAVSGLGGLIGSSIAPRVFRIIRPRNVILFSVTAWLALTIVIASRANAWLMVTAWGGIGFVGANVNVALALYQASCIDTAILARVASAGTFVTRLSAAVGALCAGYIVSSYGPARSAGWVLVVMIVLTGLVLVHRIFLPPEPGTECLVSRPHPREPETAWEPQPAGAGRHL</sequence>
<reference evidence="9 10" key="1">
    <citation type="submission" date="2019-09" db="EMBL/GenBank/DDBJ databases">
        <title>Actinomadura physcomitrii sp. nov., a novel actinomycete isolated from moss [Physcomitrium sphaericum (Ludw) Fuernr].</title>
        <authorList>
            <person name="Liu C."/>
            <person name="Zhuang X."/>
        </authorList>
    </citation>
    <scope>NUCLEOTIDE SEQUENCE [LARGE SCALE GENOMIC DNA]</scope>
    <source>
        <strain evidence="9 10">CYP1-1B</strain>
    </source>
</reference>
<organism evidence="9 10">
    <name type="scientific">Actinomadura montaniterrae</name>
    <dbReference type="NCBI Taxonomy" id="1803903"/>
    <lineage>
        <taxon>Bacteria</taxon>
        <taxon>Bacillati</taxon>
        <taxon>Actinomycetota</taxon>
        <taxon>Actinomycetes</taxon>
        <taxon>Streptosporangiales</taxon>
        <taxon>Thermomonosporaceae</taxon>
        <taxon>Actinomadura</taxon>
    </lineage>
</organism>
<feature type="region of interest" description="Disordered" evidence="6">
    <location>
        <begin position="480"/>
        <end position="503"/>
    </location>
</feature>